<dbReference type="OrthoDB" id="9808022at2"/>
<dbReference type="Proteomes" id="UP000186015">
    <property type="component" value="Unassembled WGS sequence"/>
</dbReference>
<dbReference type="GO" id="GO:0046872">
    <property type="term" value="F:metal ion binding"/>
    <property type="evidence" value="ECO:0007669"/>
    <property type="project" value="UniProtKB-UniRule"/>
</dbReference>
<dbReference type="PROSITE" id="PS51918">
    <property type="entry name" value="RADICAL_SAM"/>
    <property type="match status" value="1"/>
</dbReference>
<dbReference type="AlphaFoldDB" id="A0A1H7L0T3"/>
<evidence type="ECO:0000256" key="4">
    <source>
        <dbReference type="ARBA" id="ARBA00022691"/>
    </source>
</evidence>
<dbReference type="Gene3D" id="3.20.20.70">
    <property type="entry name" value="Aldolase class I"/>
    <property type="match status" value="1"/>
</dbReference>
<proteinExistence type="inferred from homology"/>
<keyword evidence="5 9" id="KW-0479">Metal-binding</keyword>
<comment type="subcellular location">
    <subcellularLocation>
        <location evidence="9">Cytoplasm</location>
    </subcellularLocation>
</comment>
<dbReference type="NCBIfam" id="TIGR00539">
    <property type="entry name" value="hemN_rel"/>
    <property type="match status" value="1"/>
</dbReference>
<dbReference type="GO" id="GO:0005737">
    <property type="term" value="C:cytoplasm"/>
    <property type="evidence" value="ECO:0007669"/>
    <property type="project" value="UniProtKB-SubCell"/>
</dbReference>
<dbReference type="PANTHER" id="PTHR13932">
    <property type="entry name" value="COPROPORPHYRINIGEN III OXIDASE"/>
    <property type="match status" value="1"/>
</dbReference>
<evidence type="ECO:0000313" key="12">
    <source>
        <dbReference type="Proteomes" id="UP000186015"/>
    </source>
</evidence>
<dbReference type="InterPro" id="IPR058240">
    <property type="entry name" value="rSAM_sf"/>
</dbReference>
<dbReference type="EMBL" id="FOAT01000008">
    <property type="protein sequence ID" value="SEK92673.1"/>
    <property type="molecule type" value="Genomic_DNA"/>
</dbReference>
<evidence type="ECO:0000256" key="7">
    <source>
        <dbReference type="ARBA" id="ARBA00023014"/>
    </source>
</evidence>
<organism evidence="11 12">
    <name type="scientific">Ruminococcus albus</name>
    <dbReference type="NCBI Taxonomy" id="1264"/>
    <lineage>
        <taxon>Bacteria</taxon>
        <taxon>Bacillati</taxon>
        <taxon>Bacillota</taxon>
        <taxon>Clostridia</taxon>
        <taxon>Eubacteriales</taxon>
        <taxon>Oscillospiraceae</taxon>
        <taxon>Ruminococcus</taxon>
    </lineage>
</organism>
<dbReference type="SMART" id="SM00729">
    <property type="entry name" value="Elp3"/>
    <property type="match status" value="1"/>
</dbReference>
<dbReference type="Pfam" id="PF04055">
    <property type="entry name" value="Radical_SAM"/>
    <property type="match status" value="1"/>
</dbReference>
<evidence type="ECO:0000256" key="2">
    <source>
        <dbReference type="ARBA" id="ARBA00017228"/>
    </source>
</evidence>
<keyword evidence="4 9" id="KW-0949">S-adenosyl-L-methionine</keyword>
<evidence type="ECO:0000256" key="6">
    <source>
        <dbReference type="ARBA" id="ARBA00023004"/>
    </source>
</evidence>
<protein>
    <recommendedName>
        <fullName evidence="2 9">Heme chaperone HemW</fullName>
    </recommendedName>
</protein>
<evidence type="ECO:0000256" key="5">
    <source>
        <dbReference type="ARBA" id="ARBA00022723"/>
    </source>
</evidence>
<keyword evidence="7 9" id="KW-0411">Iron-sulfur</keyword>
<dbReference type="InterPro" id="IPR007197">
    <property type="entry name" value="rSAM"/>
</dbReference>
<accession>A0A1H7L0T3</accession>
<name>A0A1H7L0T3_RUMAL</name>
<dbReference type="InterPro" id="IPR006638">
    <property type="entry name" value="Elp3/MiaA/NifB-like_rSAM"/>
</dbReference>
<gene>
    <name evidence="11" type="ORF">SAMN05216469_10810</name>
</gene>
<dbReference type="SUPFAM" id="SSF102114">
    <property type="entry name" value="Radical SAM enzymes"/>
    <property type="match status" value="1"/>
</dbReference>
<dbReference type="InterPro" id="IPR004559">
    <property type="entry name" value="HemW-like"/>
</dbReference>
<dbReference type="SFLD" id="SFLDG01065">
    <property type="entry name" value="anaerobic_coproporphyrinogen-I"/>
    <property type="match status" value="1"/>
</dbReference>
<dbReference type="PANTHER" id="PTHR13932:SF5">
    <property type="entry name" value="RADICAL S-ADENOSYL METHIONINE DOMAIN-CONTAINING PROTEIN 1, MITOCHONDRIAL"/>
    <property type="match status" value="1"/>
</dbReference>
<evidence type="ECO:0000259" key="10">
    <source>
        <dbReference type="PROSITE" id="PS51918"/>
    </source>
</evidence>
<keyword evidence="6 9" id="KW-0408">Iron</keyword>
<feature type="domain" description="Radical SAM core" evidence="10">
    <location>
        <begin position="1"/>
        <end position="227"/>
    </location>
</feature>
<reference evidence="11 12" key="1">
    <citation type="submission" date="2016-10" db="EMBL/GenBank/DDBJ databases">
        <authorList>
            <person name="de Groot N.N."/>
        </authorList>
    </citation>
    <scope>NUCLEOTIDE SEQUENCE [LARGE SCALE GENOMIC DNA]</scope>
    <source>
        <strain evidence="11 12">KH2T6</strain>
    </source>
</reference>
<dbReference type="CDD" id="cd01335">
    <property type="entry name" value="Radical_SAM"/>
    <property type="match status" value="1"/>
</dbReference>
<dbReference type="GO" id="GO:0004109">
    <property type="term" value="F:coproporphyrinogen oxidase activity"/>
    <property type="evidence" value="ECO:0007669"/>
    <property type="project" value="InterPro"/>
</dbReference>
<comment type="similarity">
    <text evidence="1">Belongs to the anaerobic coproporphyrinogen-III oxidase family. HemW subfamily.</text>
</comment>
<dbReference type="SFLD" id="SFLDG01082">
    <property type="entry name" value="B12-binding_domain_containing"/>
    <property type="match status" value="1"/>
</dbReference>
<evidence type="ECO:0000256" key="8">
    <source>
        <dbReference type="ARBA" id="ARBA00023186"/>
    </source>
</evidence>
<evidence type="ECO:0000256" key="9">
    <source>
        <dbReference type="RuleBase" id="RU364116"/>
    </source>
</evidence>
<dbReference type="Pfam" id="PF06969">
    <property type="entry name" value="HemN_C"/>
    <property type="match status" value="1"/>
</dbReference>
<sequence length="370" mass="40725">MTGIYVHVPFCLRKCPYCSFYSKPYDSDTASRYVDAVCRNIAAHNCKGIDSDTLYFGGGTPSLLNAEQIGSIIDECKKVFSLDSAEITLEANPCSVDEEKLRGYRAAGVNRISFGVQSADDKRLGFLGRLHDFKTAVKAVETANAVGFENISADIMLGAAGETCESLKNTIDTLCSLPVKHISAYMLKIEEGTAFDNDKIRNLTADDDLMSDLYLTAVERLDMHGLKQYEISNFCLEGYESRHNNKYWTGEDYLGFGAAAHSFYEGVRYCCPPDTEAFINAPVQPREVTEGSVNRGEEYILLGLRLCKGISLDKIRIYFGETAANRFSALAQEFSNHGLVKINAENVSLTPQGFLLSNGIIAQFIDAVTG</sequence>
<dbReference type="GO" id="GO:0006779">
    <property type="term" value="P:porphyrin-containing compound biosynthetic process"/>
    <property type="evidence" value="ECO:0007669"/>
    <property type="project" value="InterPro"/>
</dbReference>
<keyword evidence="8 9" id="KW-0143">Chaperone</keyword>
<dbReference type="InterPro" id="IPR013785">
    <property type="entry name" value="Aldolase_TIM"/>
</dbReference>
<dbReference type="InterPro" id="IPR010723">
    <property type="entry name" value="HemN_C"/>
</dbReference>
<keyword evidence="9" id="KW-0004">4Fe-4S</keyword>
<evidence type="ECO:0000256" key="3">
    <source>
        <dbReference type="ARBA" id="ARBA00022617"/>
    </source>
</evidence>
<dbReference type="GO" id="GO:0051539">
    <property type="term" value="F:4 iron, 4 sulfur cluster binding"/>
    <property type="evidence" value="ECO:0007669"/>
    <property type="project" value="UniProtKB-UniRule"/>
</dbReference>
<evidence type="ECO:0000313" key="11">
    <source>
        <dbReference type="EMBL" id="SEK92673.1"/>
    </source>
</evidence>
<dbReference type="RefSeq" id="WP_074833298.1">
    <property type="nucleotide sequence ID" value="NZ_FOAT01000008.1"/>
</dbReference>
<comment type="function">
    <text evidence="9">Probably acts as a heme chaperone, transferring heme to an unknown acceptor. Binds one molecule of heme per monomer, possibly covalently. Binds 1 [4Fe-4S] cluster. The cluster is coordinated with 3 cysteines and an exchangeable S-adenosyl-L-methionine.</text>
</comment>
<dbReference type="SFLD" id="SFLDF00562">
    <property type="entry name" value="HemN-like__clustered_with_heat"/>
    <property type="match status" value="1"/>
</dbReference>
<evidence type="ECO:0000256" key="1">
    <source>
        <dbReference type="ARBA" id="ARBA00006100"/>
    </source>
</evidence>
<keyword evidence="9" id="KW-0963">Cytoplasm</keyword>
<dbReference type="SFLD" id="SFLDF00288">
    <property type="entry name" value="HemN-like__clustered_with_nucl"/>
    <property type="match status" value="1"/>
</dbReference>
<dbReference type="InterPro" id="IPR034505">
    <property type="entry name" value="Coproporphyrinogen-III_oxidase"/>
</dbReference>
<keyword evidence="3 9" id="KW-0349">Heme</keyword>
<dbReference type="SFLD" id="SFLDS00029">
    <property type="entry name" value="Radical_SAM"/>
    <property type="match status" value="1"/>
</dbReference>